<dbReference type="InterPro" id="IPR038396">
    <property type="entry name" value="SpoIIAA-like_sf"/>
</dbReference>
<gene>
    <name evidence="1" type="ORF">FA048_14640</name>
</gene>
<dbReference type="InterPro" id="IPR021866">
    <property type="entry name" value="SpoIIAA-like"/>
</dbReference>
<dbReference type="AlphaFoldDB" id="A0A4U1CMQ6"/>
<evidence type="ECO:0000313" key="2">
    <source>
        <dbReference type="Proteomes" id="UP000309488"/>
    </source>
</evidence>
<dbReference type="InterPro" id="IPR036513">
    <property type="entry name" value="STAS_dom_sf"/>
</dbReference>
<dbReference type="Pfam" id="PF11964">
    <property type="entry name" value="SpoIIAA-like"/>
    <property type="match status" value="1"/>
</dbReference>
<name>A0A4U1CMQ6_9SPHI</name>
<dbReference type="RefSeq" id="WP_136842389.1">
    <property type="nucleotide sequence ID" value="NZ_SWBR01000003.1"/>
</dbReference>
<dbReference type="Gene3D" id="3.40.50.10600">
    <property type="entry name" value="SpoIIaa-like domains"/>
    <property type="match status" value="1"/>
</dbReference>
<sequence length="122" mass="13588">MLYEIKNLPPYVFGVKASGKVTAEDLKNTLLPGLEALNSKYNEIYYILVLETDVENFTAGAWYQDMVAGLKHLTAWKKMAIVTDQKAVENFTDAFSYVTPGEAKGFSLAEVEDAIVWVSLKS</sequence>
<keyword evidence="2" id="KW-1185">Reference proteome</keyword>
<proteinExistence type="predicted"/>
<dbReference type="Proteomes" id="UP000309488">
    <property type="component" value="Unassembled WGS sequence"/>
</dbReference>
<reference evidence="1 2" key="1">
    <citation type="submission" date="2019-04" db="EMBL/GenBank/DDBJ databases">
        <title>Pedobacter sp. RP-3-22 sp. nov., isolated from Arctic soil.</title>
        <authorList>
            <person name="Dahal R.H."/>
            <person name="Kim D.-U."/>
        </authorList>
    </citation>
    <scope>NUCLEOTIDE SEQUENCE [LARGE SCALE GENOMIC DNA]</scope>
    <source>
        <strain evidence="1 2">RP-3-22</strain>
    </source>
</reference>
<evidence type="ECO:0000313" key="1">
    <source>
        <dbReference type="EMBL" id="TKC08389.1"/>
    </source>
</evidence>
<accession>A0A4U1CMQ6</accession>
<organism evidence="1 2">
    <name type="scientific">Pedobacter polaris</name>
    <dbReference type="NCBI Taxonomy" id="2571273"/>
    <lineage>
        <taxon>Bacteria</taxon>
        <taxon>Pseudomonadati</taxon>
        <taxon>Bacteroidota</taxon>
        <taxon>Sphingobacteriia</taxon>
        <taxon>Sphingobacteriales</taxon>
        <taxon>Sphingobacteriaceae</taxon>
        <taxon>Pedobacter</taxon>
    </lineage>
</organism>
<dbReference type="OrthoDB" id="555504at2"/>
<dbReference type="SUPFAM" id="SSF52091">
    <property type="entry name" value="SpoIIaa-like"/>
    <property type="match status" value="1"/>
</dbReference>
<dbReference type="EMBL" id="SWBR01000003">
    <property type="protein sequence ID" value="TKC08389.1"/>
    <property type="molecule type" value="Genomic_DNA"/>
</dbReference>
<comment type="caution">
    <text evidence="1">The sequence shown here is derived from an EMBL/GenBank/DDBJ whole genome shotgun (WGS) entry which is preliminary data.</text>
</comment>
<protein>
    <submittedName>
        <fullName evidence="1">STAS/SEC14 domain-containing protein</fullName>
    </submittedName>
</protein>